<evidence type="ECO:0000313" key="2">
    <source>
        <dbReference type="EMBL" id="KAJ7612138.1"/>
    </source>
</evidence>
<name>A0AAD7B6F9_9AGAR</name>
<sequence length="344" mass="38805">MQVDDAPHRIPELWFDDGNIVIQAGNSQFRVHRGILSARSPVFKDMLSFPQPLDSELVEGCPLVCLPDAATEVAVFLRAIFDSNYFMPFPANTQFDILQGCLRLSHKYEVEYLRLRALVHLSSRFRTTLPEWDNAYYVEHPPDRRPSDRLSSQVISWITSDIALCMAVIQLAREVDAQWVLPVTFYVLSSHLGQHHIGLIEVINGLVYNEVPTNLSPQDLKAFLHGHIQQISASPSTILDFLSDPLDITGCTTPNNCRRARLLGVSVSRDLLGEDPSAPLDVWNEDSWAELDQDICPTCSACLKGIHAAARQHFWDQLPELYSLPPWDELIKMKVKAIGEHAPF</sequence>
<keyword evidence="3" id="KW-1185">Reference proteome</keyword>
<organism evidence="2 3">
    <name type="scientific">Roridomyces roridus</name>
    <dbReference type="NCBI Taxonomy" id="1738132"/>
    <lineage>
        <taxon>Eukaryota</taxon>
        <taxon>Fungi</taxon>
        <taxon>Dikarya</taxon>
        <taxon>Basidiomycota</taxon>
        <taxon>Agaricomycotina</taxon>
        <taxon>Agaricomycetes</taxon>
        <taxon>Agaricomycetidae</taxon>
        <taxon>Agaricales</taxon>
        <taxon>Marasmiineae</taxon>
        <taxon>Mycenaceae</taxon>
        <taxon>Roridomyces</taxon>
    </lineage>
</organism>
<dbReference type="InterPro" id="IPR000210">
    <property type="entry name" value="BTB/POZ_dom"/>
</dbReference>
<gene>
    <name evidence="2" type="ORF">FB45DRAFT_307696</name>
</gene>
<reference evidence="2" key="1">
    <citation type="submission" date="2023-03" db="EMBL/GenBank/DDBJ databases">
        <title>Massive genome expansion in bonnet fungi (Mycena s.s.) driven by repeated elements and novel gene families across ecological guilds.</title>
        <authorList>
            <consortium name="Lawrence Berkeley National Laboratory"/>
            <person name="Harder C.B."/>
            <person name="Miyauchi S."/>
            <person name="Viragh M."/>
            <person name="Kuo A."/>
            <person name="Thoen E."/>
            <person name="Andreopoulos B."/>
            <person name="Lu D."/>
            <person name="Skrede I."/>
            <person name="Drula E."/>
            <person name="Henrissat B."/>
            <person name="Morin E."/>
            <person name="Kohler A."/>
            <person name="Barry K."/>
            <person name="LaButti K."/>
            <person name="Morin E."/>
            <person name="Salamov A."/>
            <person name="Lipzen A."/>
            <person name="Mereny Z."/>
            <person name="Hegedus B."/>
            <person name="Baldrian P."/>
            <person name="Stursova M."/>
            <person name="Weitz H."/>
            <person name="Taylor A."/>
            <person name="Grigoriev I.V."/>
            <person name="Nagy L.G."/>
            <person name="Martin F."/>
            <person name="Kauserud H."/>
        </authorList>
    </citation>
    <scope>NUCLEOTIDE SEQUENCE</scope>
    <source>
        <strain evidence="2">9284</strain>
    </source>
</reference>
<proteinExistence type="predicted"/>
<dbReference type="Gene3D" id="3.30.710.10">
    <property type="entry name" value="Potassium Channel Kv1.1, Chain A"/>
    <property type="match status" value="1"/>
</dbReference>
<dbReference type="InterPro" id="IPR011333">
    <property type="entry name" value="SKP1/BTB/POZ_sf"/>
</dbReference>
<dbReference type="SUPFAM" id="SSF54695">
    <property type="entry name" value="POZ domain"/>
    <property type="match status" value="1"/>
</dbReference>
<dbReference type="Pfam" id="PF00651">
    <property type="entry name" value="BTB"/>
    <property type="match status" value="1"/>
</dbReference>
<dbReference type="AlphaFoldDB" id="A0AAD7B6F9"/>
<dbReference type="Proteomes" id="UP001221142">
    <property type="component" value="Unassembled WGS sequence"/>
</dbReference>
<dbReference type="EMBL" id="JARKIF010000031">
    <property type="protein sequence ID" value="KAJ7612138.1"/>
    <property type="molecule type" value="Genomic_DNA"/>
</dbReference>
<dbReference type="CDD" id="cd18186">
    <property type="entry name" value="BTB_POZ_ZBTB_KLHL-like"/>
    <property type="match status" value="1"/>
</dbReference>
<accession>A0AAD7B6F9</accession>
<evidence type="ECO:0000313" key="3">
    <source>
        <dbReference type="Proteomes" id="UP001221142"/>
    </source>
</evidence>
<feature type="domain" description="BTB" evidence="1">
    <location>
        <begin position="18"/>
        <end position="48"/>
    </location>
</feature>
<dbReference type="PROSITE" id="PS50097">
    <property type="entry name" value="BTB"/>
    <property type="match status" value="1"/>
</dbReference>
<evidence type="ECO:0000259" key="1">
    <source>
        <dbReference type="PROSITE" id="PS50097"/>
    </source>
</evidence>
<protein>
    <recommendedName>
        <fullName evidence="1">BTB domain-containing protein</fullName>
    </recommendedName>
</protein>
<comment type="caution">
    <text evidence="2">The sequence shown here is derived from an EMBL/GenBank/DDBJ whole genome shotgun (WGS) entry which is preliminary data.</text>
</comment>